<dbReference type="GO" id="GO:0005886">
    <property type="term" value="C:plasma membrane"/>
    <property type="evidence" value="ECO:0007669"/>
    <property type="project" value="UniProtKB-SubCell"/>
</dbReference>
<keyword evidence="3 9" id="KW-0812">Transmembrane</keyword>
<dbReference type="InterPro" id="IPR050569">
    <property type="entry name" value="TAAR"/>
</dbReference>
<evidence type="ECO:0000313" key="12">
    <source>
        <dbReference type="Proteomes" id="UP000594262"/>
    </source>
</evidence>
<feature type="transmembrane region" description="Helical" evidence="9">
    <location>
        <begin position="317"/>
        <end position="338"/>
    </location>
</feature>
<feature type="transmembrane region" description="Helical" evidence="9">
    <location>
        <begin position="72"/>
        <end position="91"/>
    </location>
</feature>
<keyword evidence="6 9" id="KW-0472">Membrane</keyword>
<keyword evidence="4 9" id="KW-1133">Transmembrane helix</keyword>
<protein>
    <recommendedName>
        <fullName evidence="10">G-protein coupled receptors family 1 profile domain-containing protein</fullName>
    </recommendedName>
</protein>
<keyword evidence="2" id="KW-1003">Cell membrane</keyword>
<evidence type="ECO:0000256" key="7">
    <source>
        <dbReference type="ARBA" id="ARBA00023170"/>
    </source>
</evidence>
<evidence type="ECO:0000256" key="6">
    <source>
        <dbReference type="ARBA" id="ARBA00023136"/>
    </source>
</evidence>
<keyword evidence="8" id="KW-0807">Transducer</keyword>
<keyword evidence="5" id="KW-0297">G-protein coupled receptor</keyword>
<dbReference type="PRINTS" id="PR00237">
    <property type="entry name" value="GPCRRHODOPSN"/>
</dbReference>
<evidence type="ECO:0000313" key="11">
    <source>
        <dbReference type="EnsemblMetazoa" id="CLYHEMP022395.1"/>
    </source>
</evidence>
<evidence type="ECO:0000256" key="9">
    <source>
        <dbReference type="SAM" id="Phobius"/>
    </source>
</evidence>
<comment type="subcellular location">
    <subcellularLocation>
        <location evidence="1">Cell membrane</location>
        <topology evidence="1">Multi-pass membrane protein</topology>
    </subcellularLocation>
</comment>
<evidence type="ECO:0000256" key="4">
    <source>
        <dbReference type="ARBA" id="ARBA00022989"/>
    </source>
</evidence>
<dbReference type="EnsemblMetazoa" id="CLYHEMT022395.1">
    <property type="protein sequence ID" value="CLYHEMP022395.1"/>
    <property type="gene ID" value="CLYHEMG022395"/>
</dbReference>
<keyword evidence="12" id="KW-1185">Reference proteome</keyword>
<dbReference type="PROSITE" id="PS50262">
    <property type="entry name" value="G_PROTEIN_RECEP_F1_2"/>
    <property type="match status" value="1"/>
</dbReference>
<feature type="transmembrane region" description="Helical" evidence="9">
    <location>
        <begin position="39"/>
        <end position="60"/>
    </location>
</feature>
<keyword evidence="7" id="KW-0675">Receptor</keyword>
<dbReference type="PANTHER" id="PTHR24249:SF372">
    <property type="entry name" value="G-PROTEIN COUPLED RECEPTORS FAMILY 1 PROFILE DOMAIN-CONTAINING PROTEIN"/>
    <property type="match status" value="1"/>
</dbReference>
<accession>A0A7M5XFD1</accession>
<dbReference type="InterPro" id="IPR017452">
    <property type="entry name" value="GPCR_Rhodpsn_7TM"/>
</dbReference>
<dbReference type="CDD" id="cd00637">
    <property type="entry name" value="7tm_classA_rhodopsin-like"/>
    <property type="match status" value="1"/>
</dbReference>
<evidence type="ECO:0000256" key="5">
    <source>
        <dbReference type="ARBA" id="ARBA00023040"/>
    </source>
</evidence>
<name>A0A7M5XFD1_9CNID</name>
<dbReference type="SUPFAM" id="SSF81321">
    <property type="entry name" value="Family A G protein-coupled receptor-like"/>
    <property type="match status" value="1"/>
</dbReference>
<dbReference type="AlphaFoldDB" id="A0A7M5XFD1"/>
<dbReference type="PANTHER" id="PTHR24249">
    <property type="entry name" value="HISTAMINE RECEPTOR-RELATED G-PROTEIN COUPLED RECEPTOR"/>
    <property type="match status" value="1"/>
</dbReference>
<feature type="transmembrane region" description="Helical" evidence="9">
    <location>
        <begin position="6"/>
        <end position="27"/>
    </location>
</feature>
<feature type="transmembrane region" description="Helical" evidence="9">
    <location>
        <begin position="169"/>
        <end position="190"/>
    </location>
</feature>
<feature type="domain" description="G-protein coupled receptors family 1 profile" evidence="10">
    <location>
        <begin position="18"/>
        <end position="336"/>
    </location>
</feature>
<evidence type="ECO:0000256" key="1">
    <source>
        <dbReference type="ARBA" id="ARBA00004651"/>
    </source>
</evidence>
<dbReference type="GO" id="GO:0004930">
    <property type="term" value="F:G protein-coupled receptor activity"/>
    <property type="evidence" value="ECO:0007669"/>
    <property type="project" value="UniProtKB-KW"/>
</dbReference>
<reference evidence="11" key="1">
    <citation type="submission" date="2021-01" db="UniProtKB">
        <authorList>
            <consortium name="EnsemblMetazoa"/>
        </authorList>
    </citation>
    <scope>IDENTIFICATION</scope>
</reference>
<dbReference type="GeneID" id="136819955"/>
<feature type="transmembrane region" description="Helical" evidence="9">
    <location>
        <begin position="117"/>
        <end position="140"/>
    </location>
</feature>
<dbReference type="Pfam" id="PF00001">
    <property type="entry name" value="7tm_1"/>
    <property type="match status" value="1"/>
</dbReference>
<evidence type="ECO:0000256" key="8">
    <source>
        <dbReference type="ARBA" id="ARBA00023224"/>
    </source>
</evidence>
<organism evidence="11 12">
    <name type="scientific">Clytia hemisphaerica</name>
    <dbReference type="NCBI Taxonomy" id="252671"/>
    <lineage>
        <taxon>Eukaryota</taxon>
        <taxon>Metazoa</taxon>
        <taxon>Cnidaria</taxon>
        <taxon>Hydrozoa</taxon>
        <taxon>Hydroidolina</taxon>
        <taxon>Leptothecata</taxon>
        <taxon>Obeliida</taxon>
        <taxon>Clytiidae</taxon>
        <taxon>Clytia</taxon>
    </lineage>
</organism>
<dbReference type="Proteomes" id="UP000594262">
    <property type="component" value="Unplaced"/>
</dbReference>
<dbReference type="InterPro" id="IPR000276">
    <property type="entry name" value="GPCR_Rhodpsn"/>
</dbReference>
<dbReference type="RefSeq" id="XP_066932290.1">
    <property type="nucleotide sequence ID" value="XM_067076189.1"/>
</dbReference>
<dbReference type="Gene3D" id="1.20.1070.10">
    <property type="entry name" value="Rhodopsin 7-helix transmembrane proteins"/>
    <property type="match status" value="1"/>
</dbReference>
<sequence>MPWFLPILLTIAVLGIIANGCILFSIFKYKILRKNTYAFLASLAISDSLKVLVIINIIIYNEVQKYSEVGCMEISLIGFTLLCCTTLHLAAEGIHRYLMVEEPYKYARTVVSRTKHIVAVVALLWVLPIIFGIAVPLAWFQDHWKNRLHFHAKMFGCPIDKTSMQGNEAYIVIMYVIFFACPLVIMILSYGHVLKTSYSVARDLRLTEVQKERTPEMAVRKTTYANPVIEMVSATYGASVLSNELAIKNKIEHRSERTMSLAQAQTNLKRKIKTRKRELKSSKTVLIMISAFIVCNAPIFTVVWFTDQWNEQKADNLLKGFLALSQIQVFVNPLVYFLRLRDFKDARKTCKNVGSTIIRKTIRRL</sequence>
<dbReference type="OrthoDB" id="284782at2759"/>
<evidence type="ECO:0000256" key="3">
    <source>
        <dbReference type="ARBA" id="ARBA00022692"/>
    </source>
</evidence>
<evidence type="ECO:0000256" key="2">
    <source>
        <dbReference type="ARBA" id="ARBA00022475"/>
    </source>
</evidence>
<evidence type="ECO:0000259" key="10">
    <source>
        <dbReference type="PROSITE" id="PS50262"/>
    </source>
</evidence>
<feature type="transmembrane region" description="Helical" evidence="9">
    <location>
        <begin position="285"/>
        <end position="305"/>
    </location>
</feature>
<proteinExistence type="predicted"/>